<dbReference type="PANTHER" id="PTHR10072">
    <property type="entry name" value="IRON-SULFUR CLUSTER ASSEMBLY PROTEIN"/>
    <property type="match status" value="1"/>
</dbReference>
<feature type="compositionally biased region" description="Pro residues" evidence="1">
    <location>
        <begin position="255"/>
        <end position="264"/>
    </location>
</feature>
<reference evidence="2 3" key="1">
    <citation type="submission" date="2024-05" db="EMBL/GenBank/DDBJ databases">
        <title>Culex pipiens pipiens assembly and annotation.</title>
        <authorList>
            <person name="Alout H."/>
            <person name="Durand T."/>
        </authorList>
    </citation>
    <scope>NUCLEOTIDE SEQUENCE [LARGE SCALE GENOMIC DNA]</scope>
    <source>
        <strain evidence="2">HA-2024</strain>
        <tissue evidence="2">Whole body</tissue>
    </source>
</reference>
<dbReference type="PANTHER" id="PTHR10072:SF41">
    <property type="entry name" value="IRON-SULFUR CLUSTER ASSEMBLY 1 HOMOLOG, MITOCHONDRIAL"/>
    <property type="match status" value="1"/>
</dbReference>
<evidence type="ECO:0000313" key="3">
    <source>
        <dbReference type="Proteomes" id="UP001562425"/>
    </source>
</evidence>
<comment type="caution">
    <text evidence="2">The sequence shown here is derived from an EMBL/GenBank/DDBJ whole genome shotgun (WGS) entry which is preliminary data.</text>
</comment>
<evidence type="ECO:0000256" key="1">
    <source>
        <dbReference type="SAM" id="MobiDB-lite"/>
    </source>
</evidence>
<protein>
    <submittedName>
        <fullName evidence="2">Uncharacterized protein</fullName>
    </submittedName>
</protein>
<keyword evidence="3" id="KW-1185">Reference proteome</keyword>
<proteinExistence type="predicted"/>
<name>A0ABD1DXL8_CULPP</name>
<gene>
    <name evidence="2" type="ORF">pipiens_018907</name>
</gene>
<dbReference type="Proteomes" id="UP001562425">
    <property type="component" value="Unassembled WGS sequence"/>
</dbReference>
<dbReference type="Gene3D" id="2.60.300.12">
    <property type="entry name" value="HesB-like domain"/>
    <property type="match status" value="1"/>
</dbReference>
<dbReference type="InterPro" id="IPR050322">
    <property type="entry name" value="Fe-S_cluster_asmbl/transfer"/>
</dbReference>
<organism evidence="2 3">
    <name type="scientific">Culex pipiens pipiens</name>
    <name type="common">Northern house mosquito</name>
    <dbReference type="NCBI Taxonomy" id="38569"/>
    <lineage>
        <taxon>Eukaryota</taxon>
        <taxon>Metazoa</taxon>
        <taxon>Ecdysozoa</taxon>
        <taxon>Arthropoda</taxon>
        <taxon>Hexapoda</taxon>
        <taxon>Insecta</taxon>
        <taxon>Pterygota</taxon>
        <taxon>Neoptera</taxon>
        <taxon>Endopterygota</taxon>
        <taxon>Diptera</taxon>
        <taxon>Nematocera</taxon>
        <taxon>Culicoidea</taxon>
        <taxon>Culicidae</taxon>
        <taxon>Culicinae</taxon>
        <taxon>Culicini</taxon>
        <taxon>Culex</taxon>
        <taxon>Culex</taxon>
    </lineage>
</organism>
<dbReference type="SUPFAM" id="SSF89360">
    <property type="entry name" value="HesB-like domain"/>
    <property type="match status" value="1"/>
</dbReference>
<evidence type="ECO:0000313" key="2">
    <source>
        <dbReference type="EMBL" id="KAL1404402.1"/>
    </source>
</evidence>
<dbReference type="EMBL" id="JBEHCU010000457">
    <property type="protein sequence ID" value="KAL1404402.1"/>
    <property type="molecule type" value="Genomic_DNA"/>
</dbReference>
<sequence>MASKVVATATVRALKNRKLLPTRAALTLTPAAVNRIKQLLQGKSEYIGLKVGVRQRGCNGLSYTLDYATTKAKPAGQRNRQPTTPDWTARNITALRTRRGNTPSTNGDVFNEGELIPVGLDIGPLAEARQWSDIGSTRGVWRRKPQSGARGGCCSGRASCSLNPNENEALLLAEMVKQCLVPTLKQSPGMTYWEPTTKDMQISENYRTVFRPLMLQLQLPRTWSKKEAALGGFPPETAVEDLRSGTTPKEAKTLPPQPAQPPDSVPRRQKEHLLAQEGLQIVNGCIGAGWSTRILKDDLIKLLFKNDPEKPPEIEGLGEEGVGTVQMCVGVSADPFAVRNYYPPREQFLPWA</sequence>
<feature type="region of interest" description="Disordered" evidence="1">
    <location>
        <begin position="228"/>
        <end position="267"/>
    </location>
</feature>
<dbReference type="InterPro" id="IPR035903">
    <property type="entry name" value="HesB-like_dom_sf"/>
</dbReference>
<accession>A0ABD1DXL8</accession>
<dbReference type="AlphaFoldDB" id="A0ABD1DXL8"/>